<keyword evidence="4" id="KW-0410">Iron transport</keyword>
<dbReference type="Proteomes" id="UP000787472">
    <property type="component" value="Unassembled WGS sequence"/>
</dbReference>
<keyword evidence="4" id="KW-0406">Ion transport</keyword>
<sequence length="1061" mass="114877">MHNYNNYKWKINPESSHIYAMLKRTAGAMRRKVFFLLLVVIPIIFSIESGAEEDIPRSSSQTVLFNIPQQSADRALILYAEQANLTVLFPFDKVSTVTANQVKGNFTLQDAVNIMLVGTGLEAWFENKNTIKIGLIEDRRMQYKNNLLALLVGTTVGASGAGASDQAELPMMEEVRVTGSHIKGASTNMANPVSSINRDDMEYSGSPTLVELLRNMPGISGSDGEANLFGSAGLEGTANINLRGMGPGRTLVLINGRRQTFSPHSIVTDKMLFVDINNIPEMAISKVDFLKEGAAATYGSDAMAGVVNFLTRSDFEGLEITGSYKDINGSDGDTDLGMIWGVGNEITHWVTSLSYNQRRPLKVADDSDKLLSYADNPQGGWSSFGNPVTIYDAAGGSGTADPNCELLGGVDSTFCRFQYTGFFNLINDETHLKGFSELNHSVNDSLNLHAEVLYAKTETRGKGAPSLPPAVAVDNLNRFVPDYHPGWQDMVAQFPDLAALDDQQNPEGLNGVAYRGRIIGSAGPAATHIRDHETFRVAFNVDGSFDNGINYDGGVTYSRAEMEGRREDAFVDRLRLALLGLGGPDCSGSTPGANGCQFYNPFSNAIRVSGNNGVVNPSYNPAVANSAGLMSWVSQPTGADESTDLFTADIVFSGELYNFELAGGALGYAVGAQYRRESYELDPIDNSDLSINPCPTPGDTTCTIKSGPFGYEAATLPFEDDQDIVSVFGELALPLTENLDVQLALRFEDYGGEVGYTIDPKVAVRWQLSDSLALRGSASTTFRGPTLNQLGGVSTANVYVSEAGAYKPVDTRGNPDLEPETAVGWNVGLIASLMDDAMTLTIDYWSFDIQDSIVVEPTNSVIAAAKQGIAPYVDQVALGAAGNFSTVERINTSVINGPDLDISGIDFGVRYDVTAAWYLSMDANYNVEYEVSDAGIINGFSALGSLNQGSIVRPLPRWKGRFVAGYNGMKNSVNLVANYVHHYSDNRSIFSSNTNGQVIDSQTTFDLNYNYLLSEDTRLSLSVQNLTDEDAPFARLDLNYDPYTHSPLGRTLKLSFSHHFN</sequence>
<dbReference type="SUPFAM" id="SSF56935">
    <property type="entry name" value="Porins"/>
    <property type="match status" value="1"/>
</dbReference>
<keyword evidence="7 11" id="KW-0798">TonB box</keyword>
<comment type="similarity">
    <text evidence="10 11">Belongs to the TonB-dependent receptor family.</text>
</comment>
<dbReference type="Pfam" id="PF07660">
    <property type="entry name" value="STN"/>
    <property type="match status" value="1"/>
</dbReference>
<feature type="domain" description="Secretin/TonB short N-terminal" evidence="12">
    <location>
        <begin position="85"/>
        <end position="136"/>
    </location>
</feature>
<dbReference type="InterPro" id="IPR039426">
    <property type="entry name" value="TonB-dep_rcpt-like"/>
</dbReference>
<keyword evidence="8 10" id="KW-0472">Membrane</keyword>
<evidence type="ECO:0000256" key="6">
    <source>
        <dbReference type="ARBA" id="ARBA00023004"/>
    </source>
</evidence>
<dbReference type="InterPro" id="IPR036942">
    <property type="entry name" value="Beta-barrel_TonB_sf"/>
</dbReference>
<evidence type="ECO:0000256" key="8">
    <source>
        <dbReference type="ARBA" id="ARBA00023136"/>
    </source>
</evidence>
<dbReference type="SMART" id="SM00965">
    <property type="entry name" value="STN"/>
    <property type="match status" value="1"/>
</dbReference>
<evidence type="ECO:0000256" key="5">
    <source>
        <dbReference type="ARBA" id="ARBA00022692"/>
    </source>
</evidence>
<gene>
    <name evidence="13" type="ORF">G8770_16685</name>
</gene>
<dbReference type="Pfam" id="PF00593">
    <property type="entry name" value="TonB_dep_Rec_b-barrel"/>
    <property type="match status" value="1"/>
</dbReference>
<dbReference type="GO" id="GO:0006826">
    <property type="term" value="P:iron ion transport"/>
    <property type="evidence" value="ECO:0007669"/>
    <property type="project" value="UniProtKB-KW"/>
</dbReference>
<dbReference type="InterPro" id="IPR011662">
    <property type="entry name" value="Secretin/TonB_short_N"/>
</dbReference>
<evidence type="ECO:0000313" key="14">
    <source>
        <dbReference type="Proteomes" id="UP000787472"/>
    </source>
</evidence>
<dbReference type="EMBL" id="JAAONZ010000015">
    <property type="protein sequence ID" value="NHO67187.1"/>
    <property type="molecule type" value="Genomic_DNA"/>
</dbReference>
<dbReference type="PANTHER" id="PTHR47234:SF2">
    <property type="entry name" value="TONB-DEPENDENT RECEPTOR"/>
    <property type="match status" value="1"/>
</dbReference>
<dbReference type="GO" id="GO:0009279">
    <property type="term" value="C:cell outer membrane"/>
    <property type="evidence" value="ECO:0007669"/>
    <property type="project" value="UniProtKB-SubCell"/>
</dbReference>
<keyword evidence="5 10" id="KW-0812">Transmembrane</keyword>
<dbReference type="InterPro" id="IPR012910">
    <property type="entry name" value="Plug_dom"/>
</dbReference>
<keyword evidence="9 10" id="KW-0998">Cell outer membrane</keyword>
<organism evidence="13 14">
    <name type="scientific">Pseudomaricurvus hydrocarbonicus</name>
    <dbReference type="NCBI Taxonomy" id="1470433"/>
    <lineage>
        <taxon>Bacteria</taxon>
        <taxon>Pseudomonadati</taxon>
        <taxon>Pseudomonadota</taxon>
        <taxon>Gammaproteobacteria</taxon>
        <taxon>Cellvibrionales</taxon>
        <taxon>Cellvibrionaceae</taxon>
        <taxon>Pseudomaricurvus</taxon>
    </lineage>
</organism>
<evidence type="ECO:0000259" key="12">
    <source>
        <dbReference type="SMART" id="SM00965"/>
    </source>
</evidence>
<proteinExistence type="inferred from homology"/>
<evidence type="ECO:0000256" key="9">
    <source>
        <dbReference type="ARBA" id="ARBA00023237"/>
    </source>
</evidence>
<accession>A0A9E5T3I8</accession>
<keyword evidence="2 10" id="KW-0813">Transport</keyword>
<evidence type="ECO:0000256" key="10">
    <source>
        <dbReference type="PROSITE-ProRule" id="PRU01360"/>
    </source>
</evidence>
<dbReference type="Gene3D" id="2.170.130.10">
    <property type="entry name" value="TonB-dependent receptor, plug domain"/>
    <property type="match status" value="1"/>
</dbReference>
<keyword evidence="6" id="KW-0408">Iron</keyword>
<protein>
    <submittedName>
        <fullName evidence="13">TonB-dependent receptor</fullName>
    </submittedName>
</protein>
<dbReference type="Pfam" id="PF07715">
    <property type="entry name" value="Plug"/>
    <property type="match status" value="1"/>
</dbReference>
<evidence type="ECO:0000256" key="11">
    <source>
        <dbReference type="RuleBase" id="RU003357"/>
    </source>
</evidence>
<reference evidence="13" key="1">
    <citation type="submission" date="2020-03" db="EMBL/GenBank/DDBJ databases">
        <authorList>
            <person name="Guo F."/>
        </authorList>
    </citation>
    <scope>NUCLEOTIDE SEQUENCE</scope>
    <source>
        <strain evidence="13">JCM 30134</strain>
    </source>
</reference>
<comment type="subcellular location">
    <subcellularLocation>
        <location evidence="1 10">Cell outer membrane</location>
        <topology evidence="1 10">Multi-pass membrane protein</topology>
    </subcellularLocation>
</comment>
<dbReference type="CDD" id="cd01347">
    <property type="entry name" value="ligand_gated_channel"/>
    <property type="match status" value="1"/>
</dbReference>
<dbReference type="Gene3D" id="3.55.50.30">
    <property type="match status" value="1"/>
</dbReference>
<keyword evidence="13" id="KW-0675">Receptor</keyword>
<evidence type="ECO:0000256" key="7">
    <source>
        <dbReference type="ARBA" id="ARBA00023077"/>
    </source>
</evidence>
<comment type="caution">
    <text evidence="13">The sequence shown here is derived from an EMBL/GenBank/DDBJ whole genome shotgun (WGS) entry which is preliminary data.</text>
</comment>
<dbReference type="InterPro" id="IPR000531">
    <property type="entry name" value="Beta-barrel_TonB"/>
</dbReference>
<dbReference type="PROSITE" id="PS52016">
    <property type="entry name" value="TONB_DEPENDENT_REC_3"/>
    <property type="match status" value="1"/>
</dbReference>
<evidence type="ECO:0000256" key="1">
    <source>
        <dbReference type="ARBA" id="ARBA00004571"/>
    </source>
</evidence>
<evidence type="ECO:0000256" key="2">
    <source>
        <dbReference type="ARBA" id="ARBA00022448"/>
    </source>
</evidence>
<keyword evidence="14" id="KW-1185">Reference proteome</keyword>
<evidence type="ECO:0000256" key="3">
    <source>
        <dbReference type="ARBA" id="ARBA00022452"/>
    </source>
</evidence>
<dbReference type="RefSeq" id="WP_167189427.1">
    <property type="nucleotide sequence ID" value="NZ_JAAONZ010000015.1"/>
</dbReference>
<name>A0A9E5T3I8_9GAMM</name>
<evidence type="ECO:0000313" key="13">
    <source>
        <dbReference type="EMBL" id="NHO67187.1"/>
    </source>
</evidence>
<dbReference type="AlphaFoldDB" id="A0A9E5T3I8"/>
<dbReference type="PANTHER" id="PTHR47234">
    <property type="match status" value="1"/>
</dbReference>
<dbReference type="InterPro" id="IPR037066">
    <property type="entry name" value="Plug_dom_sf"/>
</dbReference>
<dbReference type="Gene3D" id="2.40.170.20">
    <property type="entry name" value="TonB-dependent receptor, beta-barrel domain"/>
    <property type="match status" value="1"/>
</dbReference>
<evidence type="ECO:0000256" key="4">
    <source>
        <dbReference type="ARBA" id="ARBA00022496"/>
    </source>
</evidence>
<keyword evidence="3 10" id="KW-1134">Transmembrane beta strand</keyword>